<dbReference type="PROSITE" id="PS01124">
    <property type="entry name" value="HTH_ARAC_FAMILY_2"/>
    <property type="match status" value="1"/>
</dbReference>
<evidence type="ECO:0000313" key="5">
    <source>
        <dbReference type="EMBL" id="MFC4725208.1"/>
    </source>
</evidence>
<dbReference type="InterPro" id="IPR050204">
    <property type="entry name" value="AraC_XylS_family_regulators"/>
</dbReference>
<name>A0ABV9NF75_9PROT</name>
<proteinExistence type="predicted"/>
<dbReference type="SMART" id="SM00342">
    <property type="entry name" value="HTH_ARAC"/>
    <property type="match status" value="1"/>
</dbReference>
<accession>A0ABV9NF75</accession>
<reference evidence="6" key="1">
    <citation type="journal article" date="2019" name="Int. J. Syst. Evol. Microbiol.">
        <title>The Global Catalogue of Microorganisms (GCM) 10K type strain sequencing project: providing services to taxonomists for standard genome sequencing and annotation.</title>
        <authorList>
            <consortium name="The Broad Institute Genomics Platform"/>
            <consortium name="The Broad Institute Genome Sequencing Center for Infectious Disease"/>
            <person name="Wu L."/>
            <person name="Ma J."/>
        </authorList>
    </citation>
    <scope>NUCLEOTIDE SEQUENCE [LARGE SCALE GENOMIC DNA]</scope>
    <source>
        <strain evidence="6">CCUG 62981</strain>
    </source>
</reference>
<dbReference type="PANTHER" id="PTHR46796:SF6">
    <property type="entry name" value="ARAC SUBFAMILY"/>
    <property type="match status" value="1"/>
</dbReference>
<dbReference type="InterPro" id="IPR035418">
    <property type="entry name" value="AraC-bd_2"/>
</dbReference>
<comment type="caution">
    <text evidence="5">The sequence shown here is derived from an EMBL/GenBank/DDBJ whole genome shotgun (WGS) entry which is preliminary data.</text>
</comment>
<dbReference type="PANTHER" id="PTHR46796">
    <property type="entry name" value="HTH-TYPE TRANSCRIPTIONAL ACTIVATOR RHAS-RELATED"/>
    <property type="match status" value="1"/>
</dbReference>
<keyword evidence="2" id="KW-0238">DNA-binding</keyword>
<evidence type="ECO:0000256" key="2">
    <source>
        <dbReference type="ARBA" id="ARBA00023125"/>
    </source>
</evidence>
<sequence length="328" mass="35652">MLEATNLLDANDNLPGGWFWSTKGLDGPAALEAWRRHVADMALPMRVEAEAKPFHASMRVRPFGPVMLIEVSGSPQRLIRDADLISAEARGVCFVSTMTSAHGWLVANGTRMGVDRGRVTYVSGDTPYTLDFDETFTFVSAMVPAEDFEALTPRHVLAHGGEIAPPAGPAIAALLTALLAEAGPAPHENRLYTHFLGMTAASIDAGLEPLAASRVERDRLLLGRIKADLATRLADPVRADGEALAARFNITPRKLQRLFQSDGTTLTGWIRNQRLMRCARDLRDPRYASQSVTDIASAWGFTELGYFSRAFKASFGATPSDWRAGGDD</sequence>
<dbReference type="InterPro" id="IPR020449">
    <property type="entry name" value="Tscrpt_reg_AraC-type_HTH"/>
</dbReference>
<keyword evidence="1" id="KW-0805">Transcription regulation</keyword>
<dbReference type="RefSeq" id="WP_371392461.1">
    <property type="nucleotide sequence ID" value="NZ_CP163421.1"/>
</dbReference>
<organism evidence="5 6">
    <name type="scientific">Glycocaulis abyssi</name>
    <dbReference type="NCBI Taxonomy" id="1433403"/>
    <lineage>
        <taxon>Bacteria</taxon>
        <taxon>Pseudomonadati</taxon>
        <taxon>Pseudomonadota</taxon>
        <taxon>Alphaproteobacteria</taxon>
        <taxon>Maricaulales</taxon>
        <taxon>Maricaulaceae</taxon>
        <taxon>Glycocaulis</taxon>
    </lineage>
</organism>
<dbReference type="Gene3D" id="1.10.10.60">
    <property type="entry name" value="Homeodomain-like"/>
    <property type="match status" value="1"/>
</dbReference>
<dbReference type="EMBL" id="JBHSGQ010000003">
    <property type="protein sequence ID" value="MFC4725208.1"/>
    <property type="molecule type" value="Genomic_DNA"/>
</dbReference>
<protein>
    <submittedName>
        <fullName evidence="5">Helix-turn-helix domain-containing protein</fullName>
    </submittedName>
</protein>
<evidence type="ECO:0000256" key="1">
    <source>
        <dbReference type="ARBA" id="ARBA00023015"/>
    </source>
</evidence>
<dbReference type="Pfam" id="PF12833">
    <property type="entry name" value="HTH_18"/>
    <property type="match status" value="1"/>
</dbReference>
<dbReference type="Pfam" id="PF14525">
    <property type="entry name" value="AraC_binding_2"/>
    <property type="match status" value="1"/>
</dbReference>
<keyword evidence="6" id="KW-1185">Reference proteome</keyword>
<feature type="domain" description="HTH araC/xylS-type" evidence="4">
    <location>
        <begin position="223"/>
        <end position="325"/>
    </location>
</feature>
<evidence type="ECO:0000256" key="3">
    <source>
        <dbReference type="ARBA" id="ARBA00023163"/>
    </source>
</evidence>
<dbReference type="InterPro" id="IPR018060">
    <property type="entry name" value="HTH_AraC"/>
</dbReference>
<dbReference type="InterPro" id="IPR009057">
    <property type="entry name" value="Homeodomain-like_sf"/>
</dbReference>
<gene>
    <name evidence="5" type="ORF">ACFPB0_07890</name>
</gene>
<keyword evidence="3" id="KW-0804">Transcription</keyword>
<evidence type="ECO:0000313" key="6">
    <source>
        <dbReference type="Proteomes" id="UP001596024"/>
    </source>
</evidence>
<dbReference type="PRINTS" id="PR00032">
    <property type="entry name" value="HTHARAC"/>
</dbReference>
<dbReference type="SUPFAM" id="SSF46689">
    <property type="entry name" value="Homeodomain-like"/>
    <property type="match status" value="1"/>
</dbReference>
<dbReference type="Proteomes" id="UP001596024">
    <property type="component" value="Unassembled WGS sequence"/>
</dbReference>
<evidence type="ECO:0000259" key="4">
    <source>
        <dbReference type="PROSITE" id="PS01124"/>
    </source>
</evidence>